<feature type="region of interest" description="Disordered" evidence="1">
    <location>
        <begin position="36"/>
        <end position="64"/>
    </location>
</feature>
<comment type="caution">
    <text evidence="2">The sequence shown here is derived from an EMBL/GenBank/DDBJ whole genome shotgun (WGS) entry which is preliminary data.</text>
</comment>
<feature type="non-terminal residue" evidence="2">
    <location>
        <position position="116"/>
    </location>
</feature>
<dbReference type="EMBL" id="JAPTMU010000005">
    <property type="protein sequence ID" value="KAJ4943351.1"/>
    <property type="molecule type" value="Genomic_DNA"/>
</dbReference>
<dbReference type="Proteomes" id="UP001219934">
    <property type="component" value="Unassembled WGS sequence"/>
</dbReference>
<sequence length="116" mass="12814">MDGLAILLHSPLHPATKMPGLLLLLWEKNLALYSSSGDSPCGAAVLTDSEQTDTQRKSSNTENDSLYELHKLLTASIEQQLPIQGEDSHHAPPHPPHWPELLMTGCQPPCKMQILW</sequence>
<keyword evidence="3" id="KW-1185">Reference proteome</keyword>
<reference evidence="2" key="1">
    <citation type="submission" date="2022-11" db="EMBL/GenBank/DDBJ databases">
        <title>Chromosome-level genome of Pogonophryne albipinna.</title>
        <authorList>
            <person name="Jo E."/>
        </authorList>
    </citation>
    <scope>NUCLEOTIDE SEQUENCE</scope>
    <source>
        <strain evidence="2">SGF0006</strain>
        <tissue evidence="2">Muscle</tissue>
    </source>
</reference>
<accession>A0AAD6BEQ2</accession>
<gene>
    <name evidence="2" type="ORF">JOQ06_005854</name>
</gene>
<organism evidence="2 3">
    <name type="scientific">Pogonophryne albipinna</name>
    <dbReference type="NCBI Taxonomy" id="1090488"/>
    <lineage>
        <taxon>Eukaryota</taxon>
        <taxon>Metazoa</taxon>
        <taxon>Chordata</taxon>
        <taxon>Craniata</taxon>
        <taxon>Vertebrata</taxon>
        <taxon>Euteleostomi</taxon>
        <taxon>Actinopterygii</taxon>
        <taxon>Neopterygii</taxon>
        <taxon>Teleostei</taxon>
        <taxon>Neoteleostei</taxon>
        <taxon>Acanthomorphata</taxon>
        <taxon>Eupercaria</taxon>
        <taxon>Perciformes</taxon>
        <taxon>Notothenioidei</taxon>
        <taxon>Pogonophryne</taxon>
    </lineage>
</organism>
<evidence type="ECO:0000313" key="3">
    <source>
        <dbReference type="Proteomes" id="UP001219934"/>
    </source>
</evidence>
<proteinExistence type="predicted"/>
<evidence type="ECO:0000256" key="1">
    <source>
        <dbReference type="SAM" id="MobiDB-lite"/>
    </source>
</evidence>
<protein>
    <submittedName>
        <fullName evidence="2">Uncharacterized protein</fullName>
    </submittedName>
</protein>
<name>A0AAD6BEQ2_9TELE</name>
<dbReference type="AlphaFoldDB" id="A0AAD6BEQ2"/>
<evidence type="ECO:0000313" key="2">
    <source>
        <dbReference type="EMBL" id="KAJ4943351.1"/>
    </source>
</evidence>